<accession>A0ACB7RZ93</accession>
<gene>
    <name evidence="1" type="ORF">HPB50_009996</name>
</gene>
<dbReference type="Proteomes" id="UP000821845">
    <property type="component" value="Chromosome 6"/>
</dbReference>
<dbReference type="EMBL" id="CM023486">
    <property type="protein sequence ID" value="KAH6927943.1"/>
    <property type="molecule type" value="Genomic_DNA"/>
</dbReference>
<reference evidence="1" key="1">
    <citation type="submission" date="2020-05" db="EMBL/GenBank/DDBJ databases">
        <title>Large-scale comparative analyses of tick genomes elucidate their genetic diversity and vector capacities.</title>
        <authorList>
            <person name="Jia N."/>
            <person name="Wang J."/>
            <person name="Shi W."/>
            <person name="Du L."/>
            <person name="Sun Y."/>
            <person name="Zhan W."/>
            <person name="Jiang J."/>
            <person name="Wang Q."/>
            <person name="Zhang B."/>
            <person name="Ji P."/>
            <person name="Sakyi L.B."/>
            <person name="Cui X."/>
            <person name="Yuan T."/>
            <person name="Jiang B."/>
            <person name="Yang W."/>
            <person name="Lam T.T.-Y."/>
            <person name="Chang Q."/>
            <person name="Ding S."/>
            <person name="Wang X."/>
            <person name="Zhu J."/>
            <person name="Ruan X."/>
            <person name="Zhao L."/>
            <person name="Wei J."/>
            <person name="Que T."/>
            <person name="Du C."/>
            <person name="Cheng J."/>
            <person name="Dai P."/>
            <person name="Han X."/>
            <person name="Huang E."/>
            <person name="Gao Y."/>
            <person name="Liu J."/>
            <person name="Shao H."/>
            <person name="Ye R."/>
            <person name="Li L."/>
            <person name="Wei W."/>
            <person name="Wang X."/>
            <person name="Wang C."/>
            <person name="Yang T."/>
            <person name="Huo Q."/>
            <person name="Li W."/>
            <person name="Guo W."/>
            <person name="Chen H."/>
            <person name="Zhou L."/>
            <person name="Ni X."/>
            <person name="Tian J."/>
            <person name="Zhou Y."/>
            <person name="Sheng Y."/>
            <person name="Liu T."/>
            <person name="Pan Y."/>
            <person name="Xia L."/>
            <person name="Li J."/>
            <person name="Zhao F."/>
            <person name="Cao W."/>
        </authorList>
    </citation>
    <scope>NUCLEOTIDE SEQUENCE</scope>
    <source>
        <strain evidence="1">Hyas-2018</strain>
    </source>
</reference>
<evidence type="ECO:0000313" key="1">
    <source>
        <dbReference type="EMBL" id="KAH6927943.1"/>
    </source>
</evidence>
<sequence>MAGSSRAVKAAEDGRGFPYTSLPKDYRIILPPLPSGEGLSRGVVLHCDISGRPYGINDFGMPLKELGIIQQVSGIGAYQMSHVWLLNMKTGEAKKTLLHAGLLSVKSRPCLVVDLVKQELRLKLHCLAFDVNAEIIRRAFREYSEVRDVISDKWRDEDIEGVESTTRLVRICLKEGVSAERIPHQMRLGSGTALVVVPGRAPLCLRCRTTGHIRRDCRVPKCAGCHAFGHEQVDCTRSYASAASLGAHADHSEMLMDEEEAEKAAASEASGAITEASEATLNNESKVEETKDNTEETTDTGTPTRQPVAEVGTSDGLEVVHTIPMPASTWRYWRLRLQNGDCTRETRRRSSVSTRKRRGGGKWRGPKSTVEPDACVRRRFHAAAIGRRLERRPGDLLHSVNC</sequence>
<evidence type="ECO:0000313" key="2">
    <source>
        <dbReference type="Proteomes" id="UP000821845"/>
    </source>
</evidence>
<organism evidence="1 2">
    <name type="scientific">Hyalomma asiaticum</name>
    <name type="common">Tick</name>
    <dbReference type="NCBI Taxonomy" id="266040"/>
    <lineage>
        <taxon>Eukaryota</taxon>
        <taxon>Metazoa</taxon>
        <taxon>Ecdysozoa</taxon>
        <taxon>Arthropoda</taxon>
        <taxon>Chelicerata</taxon>
        <taxon>Arachnida</taxon>
        <taxon>Acari</taxon>
        <taxon>Parasitiformes</taxon>
        <taxon>Ixodida</taxon>
        <taxon>Ixodoidea</taxon>
        <taxon>Ixodidae</taxon>
        <taxon>Hyalomminae</taxon>
        <taxon>Hyalomma</taxon>
    </lineage>
</organism>
<protein>
    <submittedName>
        <fullName evidence="1">Uncharacterized protein</fullName>
    </submittedName>
</protein>
<keyword evidence="2" id="KW-1185">Reference proteome</keyword>
<comment type="caution">
    <text evidence="1">The sequence shown here is derived from an EMBL/GenBank/DDBJ whole genome shotgun (WGS) entry which is preliminary data.</text>
</comment>
<proteinExistence type="predicted"/>
<name>A0ACB7RZ93_HYAAI</name>